<dbReference type="AlphaFoldDB" id="A0A2T1DWB9"/>
<organism evidence="2 3">
    <name type="scientific">Stenomitos frigidus ULC18</name>
    <dbReference type="NCBI Taxonomy" id="2107698"/>
    <lineage>
        <taxon>Bacteria</taxon>
        <taxon>Bacillati</taxon>
        <taxon>Cyanobacteriota</taxon>
        <taxon>Cyanophyceae</taxon>
        <taxon>Leptolyngbyales</taxon>
        <taxon>Leptolyngbyaceae</taxon>
        <taxon>Stenomitos</taxon>
    </lineage>
</organism>
<reference evidence="2 3" key="2">
    <citation type="submission" date="2018-03" db="EMBL/GenBank/DDBJ databases">
        <title>The ancient ancestry and fast evolution of plastids.</title>
        <authorList>
            <person name="Moore K.R."/>
            <person name="Magnabosco C."/>
            <person name="Momper L."/>
            <person name="Gold D.A."/>
            <person name="Bosak T."/>
            <person name="Fournier G.P."/>
        </authorList>
    </citation>
    <scope>NUCLEOTIDE SEQUENCE [LARGE SCALE GENOMIC DNA]</scope>
    <source>
        <strain evidence="2 3">ULC18</strain>
    </source>
</reference>
<feature type="coiled-coil region" evidence="1">
    <location>
        <begin position="38"/>
        <end position="65"/>
    </location>
</feature>
<evidence type="ECO:0000313" key="2">
    <source>
        <dbReference type="EMBL" id="PSB24762.1"/>
    </source>
</evidence>
<keyword evidence="1" id="KW-0175">Coiled coil</keyword>
<dbReference type="SUPFAM" id="SSF58104">
    <property type="entry name" value="Methyl-accepting chemotaxis protein (MCP) signaling domain"/>
    <property type="match status" value="1"/>
</dbReference>
<name>A0A2T1DWB9_9CYAN</name>
<reference evidence="3" key="1">
    <citation type="submission" date="2018-02" db="EMBL/GenBank/DDBJ databases">
        <authorList>
            <person name="Moore K."/>
            <person name="Momper L."/>
        </authorList>
    </citation>
    <scope>NUCLEOTIDE SEQUENCE [LARGE SCALE GENOMIC DNA]</scope>
    <source>
        <strain evidence="3">ULC18</strain>
    </source>
</reference>
<dbReference type="EMBL" id="PVWK01000140">
    <property type="protein sequence ID" value="PSB24762.1"/>
    <property type="molecule type" value="Genomic_DNA"/>
</dbReference>
<accession>A0A2T1DWB9</accession>
<proteinExistence type="predicted"/>
<evidence type="ECO:0000256" key="1">
    <source>
        <dbReference type="SAM" id="Coils"/>
    </source>
</evidence>
<comment type="caution">
    <text evidence="2">The sequence shown here is derived from an EMBL/GenBank/DDBJ whole genome shotgun (WGS) entry which is preliminary data.</text>
</comment>
<sequence length="123" mass="13636">MTSSGQPHSPDKLDILIDQVGHFTKGLTEFKLLVHEQAETAKQQAVAAQQQAETAKQQLAAIEKQGDRFDHIDERLDRVVKTAEQQSQNIDRITAAMEASNRSQAEAINRLVSVVDRLVPPLP</sequence>
<dbReference type="RefSeq" id="WP_106259575.1">
    <property type="nucleotide sequence ID" value="NZ_CAWNSW010000111.1"/>
</dbReference>
<dbReference type="Proteomes" id="UP000239576">
    <property type="component" value="Unassembled WGS sequence"/>
</dbReference>
<gene>
    <name evidence="2" type="ORF">C7B82_25465</name>
</gene>
<evidence type="ECO:0000313" key="3">
    <source>
        <dbReference type="Proteomes" id="UP000239576"/>
    </source>
</evidence>
<protein>
    <submittedName>
        <fullName evidence="2">Uncharacterized protein</fullName>
    </submittedName>
</protein>
<keyword evidence="3" id="KW-1185">Reference proteome</keyword>
<dbReference type="Gene3D" id="1.10.287.950">
    <property type="entry name" value="Methyl-accepting chemotaxis protein"/>
    <property type="match status" value="1"/>
</dbReference>